<feature type="binding site" evidence="4">
    <location>
        <position position="313"/>
    </location>
    <ligand>
        <name>S-adenosyl-L-methionine</name>
        <dbReference type="ChEBI" id="CHEBI:59789"/>
    </ligand>
</feature>
<feature type="binding site" evidence="4">
    <location>
        <position position="382"/>
    </location>
    <ligand>
        <name>S-adenosyl-L-methionine</name>
        <dbReference type="ChEBI" id="CHEBI:59789"/>
    </ligand>
</feature>
<dbReference type="CDD" id="cd02440">
    <property type="entry name" value="AdoMet_MTases"/>
    <property type="match status" value="1"/>
</dbReference>
<dbReference type="Proteomes" id="UP000033695">
    <property type="component" value="Unassembled WGS sequence"/>
</dbReference>
<dbReference type="PATRIC" id="fig|1218508.4.peg.1253"/>
<evidence type="ECO:0000256" key="3">
    <source>
        <dbReference type="ARBA" id="ARBA00022691"/>
    </source>
</evidence>
<dbReference type="InterPro" id="IPR002792">
    <property type="entry name" value="TRAM_dom"/>
</dbReference>
<dbReference type="AlphaFoldDB" id="A0A0F4KS11"/>
<dbReference type="Gene3D" id="2.40.50.1070">
    <property type="match status" value="1"/>
</dbReference>
<dbReference type="PROSITE" id="PS01231">
    <property type="entry name" value="TRMA_2"/>
    <property type="match status" value="1"/>
</dbReference>
<evidence type="ECO:0000259" key="6">
    <source>
        <dbReference type="PROSITE" id="PS50926"/>
    </source>
</evidence>
<dbReference type="InterPro" id="IPR030390">
    <property type="entry name" value="MeTrfase_TrmA_AS"/>
</dbReference>
<dbReference type="FunFam" id="2.40.50.1070:FF:000003">
    <property type="entry name" value="23S rRNA (Uracil-5-)-methyltransferase RumA"/>
    <property type="match status" value="1"/>
</dbReference>
<accession>A0A0F4KS11</accession>
<dbReference type="PANTHER" id="PTHR11061:SF30">
    <property type="entry name" value="TRNA (URACIL(54)-C(5))-METHYLTRANSFERASE"/>
    <property type="match status" value="1"/>
</dbReference>
<dbReference type="Gene3D" id="2.40.50.140">
    <property type="entry name" value="Nucleic acid-binding proteins"/>
    <property type="match status" value="1"/>
</dbReference>
<dbReference type="Pfam" id="PF05958">
    <property type="entry name" value="tRNA_U5-meth_tr"/>
    <property type="match status" value="1"/>
</dbReference>
<proteinExistence type="inferred from homology"/>
<evidence type="ECO:0000256" key="5">
    <source>
        <dbReference type="PROSITE-ProRule" id="PRU10015"/>
    </source>
</evidence>
<sequence>MKTINLTKNQQITVDIIDLSYEGLGVAKIDGYSVFVENALPNERVLALITKVGRKYGFAKTLKILQKSPDRVEQYDKKYVQTGIAPLIHLKYPRQLEFKRQQVINDFHKLNLEIPVAQTVGAQSPLAYRNKAQIPVRNVENQATTGFFRQRSHDLIPLEDYLIQDPLIDKEINQIRDLMRQFHIQGYDEVNNQGDVRNIVIRRAYFTGEMMVVLVLTSSKIKNLDALLEAIAANEEVTSLYININAKKTNVILGSHFELVSGKAYIQDKILGKTFRISPQSFYQINPQQTQKLYQLAIQAAHLTGEQTVIDAYCGIGTIGLSLADQAQKVIGIESVASAVKDAQANAALNNIHNAQFVQGKTEEVLNKWARQQRYFDVLIVDPPRKGLDHSLISSIFALKPQRIVYISCNPATLARDIQLLSQHYQAQQTTPVDMFPMTKHVESVTALEYREK</sequence>
<gene>
    <name evidence="7" type="ORF">JG29_12650</name>
</gene>
<reference evidence="7 8" key="1">
    <citation type="submission" date="2014-12" db="EMBL/GenBank/DDBJ databases">
        <title>Comparative genomics of the lactic acid bacteria isolated from the honey bee gut.</title>
        <authorList>
            <person name="Ellegaard K.M."/>
            <person name="Tamarit D."/>
            <person name="Javelind E."/>
            <person name="Olofsson T."/>
            <person name="Andersson S.G."/>
            <person name="Vasquez A."/>
        </authorList>
    </citation>
    <scope>NUCLEOTIDE SEQUENCE [LARGE SCALE GENOMIC DNA]</scope>
    <source>
        <strain evidence="7 8">Hon2</strain>
    </source>
</reference>
<comment type="caution">
    <text evidence="7">The sequence shown here is derived from an EMBL/GenBank/DDBJ whole genome shotgun (WGS) entry which is preliminary data.</text>
</comment>
<organism evidence="7 8">
    <name type="scientific">Bombilactobacillus mellis</name>
    <dbReference type="NCBI Taxonomy" id="1218508"/>
    <lineage>
        <taxon>Bacteria</taxon>
        <taxon>Bacillati</taxon>
        <taxon>Bacillota</taxon>
        <taxon>Bacilli</taxon>
        <taxon>Lactobacillales</taxon>
        <taxon>Lactobacillaceae</taxon>
        <taxon>Bombilactobacillus</taxon>
    </lineage>
</organism>
<dbReference type="PANTHER" id="PTHR11061">
    <property type="entry name" value="RNA M5U METHYLTRANSFERASE"/>
    <property type="match status" value="1"/>
</dbReference>
<dbReference type="OrthoDB" id="9804590at2"/>
<dbReference type="Pfam" id="PF01938">
    <property type="entry name" value="TRAM"/>
    <property type="match status" value="1"/>
</dbReference>
<name>A0A0F4KS11_9LACO</name>
<keyword evidence="2 4" id="KW-0808">Transferase</keyword>
<dbReference type="RefSeq" id="WP_045923104.1">
    <property type="nucleotide sequence ID" value="NZ_JBHTHW010000008.1"/>
</dbReference>
<evidence type="ECO:0000313" key="8">
    <source>
        <dbReference type="Proteomes" id="UP000033695"/>
    </source>
</evidence>
<keyword evidence="3 4" id="KW-0949">S-adenosyl-L-methionine</keyword>
<dbReference type="PROSITE" id="PS51687">
    <property type="entry name" value="SAM_MT_RNA_M5U"/>
    <property type="match status" value="1"/>
</dbReference>
<dbReference type="InterPro" id="IPR029063">
    <property type="entry name" value="SAM-dependent_MTases_sf"/>
</dbReference>
<dbReference type="InterPro" id="IPR030391">
    <property type="entry name" value="MeTrfase_TrmA_CS"/>
</dbReference>
<dbReference type="NCBIfam" id="TIGR00479">
    <property type="entry name" value="rumA"/>
    <property type="match status" value="1"/>
</dbReference>
<dbReference type="HOGENOM" id="CLU_014689_7_0_9"/>
<evidence type="ECO:0000256" key="1">
    <source>
        <dbReference type="ARBA" id="ARBA00022603"/>
    </source>
</evidence>
<keyword evidence="8" id="KW-1185">Reference proteome</keyword>
<dbReference type="FunFam" id="3.40.50.150:FF:000009">
    <property type="entry name" value="23S rRNA (Uracil(1939)-C(5))-methyltransferase RlmD"/>
    <property type="match status" value="1"/>
</dbReference>
<dbReference type="Gene3D" id="3.40.50.150">
    <property type="entry name" value="Vaccinia Virus protein VP39"/>
    <property type="match status" value="1"/>
</dbReference>
<dbReference type="STRING" id="1218508.JG29_12650"/>
<dbReference type="GO" id="GO:0070475">
    <property type="term" value="P:rRNA base methylation"/>
    <property type="evidence" value="ECO:0007669"/>
    <property type="project" value="TreeGrafter"/>
</dbReference>
<dbReference type="PROSITE" id="PS01230">
    <property type="entry name" value="TRMA_1"/>
    <property type="match status" value="1"/>
</dbReference>
<comment type="similarity">
    <text evidence="4">Belongs to the class I-like SAM-binding methyltransferase superfamily. RNA M5U methyltransferase family.</text>
</comment>
<feature type="binding site" evidence="4">
    <location>
        <position position="284"/>
    </location>
    <ligand>
        <name>S-adenosyl-L-methionine</name>
        <dbReference type="ChEBI" id="CHEBI:59789"/>
    </ligand>
</feature>
<dbReference type="InterPro" id="IPR010280">
    <property type="entry name" value="U5_MeTrfase_fam"/>
</dbReference>
<feature type="active site" evidence="5">
    <location>
        <position position="409"/>
    </location>
</feature>
<feature type="binding site" evidence="4">
    <location>
        <position position="334"/>
    </location>
    <ligand>
        <name>S-adenosyl-L-methionine</name>
        <dbReference type="ChEBI" id="CHEBI:59789"/>
    </ligand>
</feature>
<evidence type="ECO:0000256" key="4">
    <source>
        <dbReference type="PROSITE-ProRule" id="PRU01024"/>
    </source>
</evidence>
<dbReference type="SUPFAM" id="SSF50249">
    <property type="entry name" value="Nucleic acid-binding proteins"/>
    <property type="match status" value="1"/>
</dbReference>
<dbReference type="SUPFAM" id="SSF53335">
    <property type="entry name" value="S-adenosyl-L-methionine-dependent methyltransferases"/>
    <property type="match status" value="1"/>
</dbReference>
<feature type="domain" description="TRAM" evidence="6">
    <location>
        <begin position="5"/>
        <end position="63"/>
    </location>
</feature>
<dbReference type="EMBL" id="JXBZ01000008">
    <property type="protein sequence ID" value="KJY48853.1"/>
    <property type="molecule type" value="Genomic_DNA"/>
</dbReference>
<keyword evidence="1 4" id="KW-0489">Methyltransferase</keyword>
<dbReference type="GO" id="GO:0070041">
    <property type="term" value="F:rRNA (uridine-C5-)-methyltransferase activity"/>
    <property type="evidence" value="ECO:0007669"/>
    <property type="project" value="TreeGrafter"/>
</dbReference>
<protein>
    <submittedName>
        <fullName evidence="7">tRNA (Uracil-5-)-methyltransferase</fullName>
    </submittedName>
</protein>
<evidence type="ECO:0000313" key="7">
    <source>
        <dbReference type="EMBL" id="KJY48853.1"/>
    </source>
</evidence>
<dbReference type="PROSITE" id="PS50926">
    <property type="entry name" value="TRAM"/>
    <property type="match status" value="1"/>
</dbReference>
<feature type="active site" description="Nucleophile" evidence="4">
    <location>
        <position position="409"/>
    </location>
</feature>
<dbReference type="InterPro" id="IPR012340">
    <property type="entry name" value="NA-bd_OB-fold"/>
</dbReference>
<evidence type="ECO:0000256" key="2">
    <source>
        <dbReference type="ARBA" id="ARBA00022679"/>
    </source>
</evidence>